<keyword evidence="3" id="KW-1185">Reference proteome</keyword>
<sequence>MNLVQTAEQNFLSCACNLLNINYDSFEIDVLRKTVVSQINAKDHNDVQQFWVEMSFYLNKGSGILRDYYYNVLSQKIQVSLNTSYFKPTGQTFSTMQPVYSTTEQYDIISDSEFANVRSGFQRLVTSMDQTDSEFTFKAQTAYTGQLLQLLIQNKDLYSSQIIDNDANINVSMILPVNEAQNLQFTNELQQSVAEFTGKEVRGSVKKAVEAVQCPRFWEVAAKRMNKTVKEVRAQWANVVE</sequence>
<dbReference type="AlphaFoldDB" id="A0AA86NH73"/>
<comment type="caution">
    <text evidence="1">The sequence shown here is derived from an EMBL/GenBank/DDBJ whole genome shotgun (WGS) entry which is preliminary data.</text>
</comment>
<accession>A0AA86NH73</accession>
<name>A0AA86NH73_9EUKA</name>
<dbReference type="EMBL" id="CAXDID020000358">
    <property type="protein sequence ID" value="CAL6081976.1"/>
    <property type="molecule type" value="Genomic_DNA"/>
</dbReference>
<evidence type="ECO:0000313" key="1">
    <source>
        <dbReference type="EMBL" id="CAI9919867.1"/>
    </source>
</evidence>
<reference evidence="1" key="1">
    <citation type="submission" date="2023-06" db="EMBL/GenBank/DDBJ databases">
        <authorList>
            <person name="Kurt Z."/>
        </authorList>
    </citation>
    <scope>NUCLEOTIDE SEQUENCE</scope>
</reference>
<protein>
    <submittedName>
        <fullName evidence="2">Hypothetical_protein</fullName>
    </submittedName>
</protein>
<reference evidence="2 3" key="2">
    <citation type="submission" date="2024-07" db="EMBL/GenBank/DDBJ databases">
        <authorList>
            <person name="Akdeniz Z."/>
        </authorList>
    </citation>
    <scope>NUCLEOTIDE SEQUENCE [LARGE SCALE GENOMIC DNA]</scope>
</reference>
<gene>
    <name evidence="2" type="ORF">HINF_LOCUS60768</name>
    <name evidence="1" type="ORF">HINF_LOCUS7512</name>
</gene>
<evidence type="ECO:0000313" key="2">
    <source>
        <dbReference type="EMBL" id="CAL6081976.1"/>
    </source>
</evidence>
<evidence type="ECO:0000313" key="3">
    <source>
        <dbReference type="Proteomes" id="UP001642409"/>
    </source>
</evidence>
<dbReference type="EMBL" id="CATOUU010000187">
    <property type="protein sequence ID" value="CAI9919867.1"/>
    <property type="molecule type" value="Genomic_DNA"/>
</dbReference>
<dbReference type="Proteomes" id="UP001642409">
    <property type="component" value="Unassembled WGS sequence"/>
</dbReference>
<organism evidence="1">
    <name type="scientific">Hexamita inflata</name>
    <dbReference type="NCBI Taxonomy" id="28002"/>
    <lineage>
        <taxon>Eukaryota</taxon>
        <taxon>Metamonada</taxon>
        <taxon>Diplomonadida</taxon>
        <taxon>Hexamitidae</taxon>
        <taxon>Hexamitinae</taxon>
        <taxon>Hexamita</taxon>
    </lineage>
</organism>
<proteinExistence type="predicted"/>